<keyword evidence="7" id="KW-1185">Reference proteome</keyword>
<dbReference type="STRING" id="5486.A0A367YM74"/>
<dbReference type="AlphaFoldDB" id="A0A367YM74"/>
<evidence type="ECO:0000256" key="1">
    <source>
        <dbReference type="ARBA" id="ARBA00006538"/>
    </source>
</evidence>
<dbReference type="InterPro" id="IPR049449">
    <property type="entry name" value="TesB_ACOT8-like_N"/>
</dbReference>
<dbReference type="SUPFAM" id="SSF54637">
    <property type="entry name" value="Thioesterase/thiol ester dehydrase-isomerase"/>
    <property type="match status" value="2"/>
</dbReference>
<dbReference type="InterPro" id="IPR025652">
    <property type="entry name" value="TesB_C"/>
</dbReference>
<dbReference type="Pfam" id="PF02551">
    <property type="entry name" value="Acyl_CoA_thio"/>
    <property type="match status" value="1"/>
</dbReference>
<evidence type="ECO:0000313" key="5">
    <source>
        <dbReference type="EMBL" id="RCK66850.1"/>
    </source>
</evidence>
<sequence length="298" mass="33973">MTLIAPATDIPAVDISTIYDVKQIDANRYRGVRPLQKQAREFRGVFGGNLVAQSVVVALRSVPAGFHPNSVHAYYVRAVTDETPIEWEVEETTTGRTFANRLIRGLQNKKVVFTASISLTRKNSNAEVIQKTGHPSLQFQRDTEPYYEQMRARPGECKVLYINANTHLTVRQFPEVSSRDVFSFLVRFGNDGRERIVGMTPEYQYAALAALSDWVRLRFYFDNMGVDVQTSFDVSLDHSIYFHDDGFDATEYLVFSVKVSRISHSRVLYDGQIFNDRGAHVASIRQERLYVVSNKPKF</sequence>
<dbReference type="CDD" id="cd03444">
    <property type="entry name" value="Thioesterase_II_repeat1"/>
    <property type="match status" value="1"/>
</dbReference>
<dbReference type="PANTHER" id="PTHR11066:SF34">
    <property type="entry name" value="ACYL-COENZYME A THIOESTERASE 8"/>
    <property type="match status" value="1"/>
</dbReference>
<keyword evidence="2" id="KW-0378">Hydrolase</keyword>
<dbReference type="GO" id="GO:0009062">
    <property type="term" value="P:fatty acid catabolic process"/>
    <property type="evidence" value="ECO:0007669"/>
    <property type="project" value="TreeGrafter"/>
</dbReference>
<proteinExistence type="inferred from homology"/>
<name>A0A367YM74_9ASCO</name>
<feature type="domain" description="Acyl-CoA thioesterase-like N-terminal HotDog" evidence="4">
    <location>
        <begin position="44"/>
        <end position="119"/>
    </location>
</feature>
<evidence type="ECO:0000259" key="3">
    <source>
        <dbReference type="Pfam" id="PF02551"/>
    </source>
</evidence>
<accession>A0A367YM74</accession>
<evidence type="ECO:0000313" key="7">
    <source>
        <dbReference type="Proteomes" id="UP000253472"/>
    </source>
</evidence>
<evidence type="ECO:0000259" key="4">
    <source>
        <dbReference type="Pfam" id="PF13622"/>
    </source>
</evidence>
<evidence type="ECO:0000313" key="6">
    <source>
        <dbReference type="EMBL" id="RCK66852.1"/>
    </source>
</evidence>
<dbReference type="GO" id="GO:0006637">
    <property type="term" value="P:acyl-CoA metabolic process"/>
    <property type="evidence" value="ECO:0007669"/>
    <property type="project" value="InterPro"/>
</dbReference>
<dbReference type="CDD" id="cd03445">
    <property type="entry name" value="Thioesterase_II_repeat2"/>
    <property type="match status" value="1"/>
</dbReference>
<dbReference type="Proteomes" id="UP000253472">
    <property type="component" value="Unassembled WGS sequence"/>
</dbReference>
<dbReference type="Gene3D" id="2.40.160.210">
    <property type="entry name" value="Acyl-CoA thioesterase, double hotdog domain"/>
    <property type="match status" value="1"/>
</dbReference>
<dbReference type="InterPro" id="IPR003703">
    <property type="entry name" value="Acyl_CoA_thio"/>
</dbReference>
<dbReference type="EMBL" id="QLNQ01000001">
    <property type="protein sequence ID" value="RCK66852.1"/>
    <property type="molecule type" value="Genomic_DNA"/>
</dbReference>
<comment type="caution">
    <text evidence="5">The sequence shown here is derived from an EMBL/GenBank/DDBJ whole genome shotgun (WGS) entry which is preliminary data.</text>
</comment>
<comment type="similarity">
    <text evidence="1">Belongs to the C/M/P thioester hydrolase family.</text>
</comment>
<organism evidence="5 7">
    <name type="scientific">Candida viswanathii</name>
    <dbReference type="NCBI Taxonomy" id="5486"/>
    <lineage>
        <taxon>Eukaryota</taxon>
        <taxon>Fungi</taxon>
        <taxon>Dikarya</taxon>
        <taxon>Ascomycota</taxon>
        <taxon>Saccharomycotina</taxon>
        <taxon>Pichiomycetes</taxon>
        <taxon>Debaryomycetaceae</taxon>
        <taxon>Candida/Lodderomyces clade</taxon>
        <taxon>Candida</taxon>
    </lineage>
</organism>
<dbReference type="OrthoDB" id="68328at2759"/>
<dbReference type="PANTHER" id="PTHR11066">
    <property type="entry name" value="ACYL-COA THIOESTERASE"/>
    <property type="match status" value="1"/>
</dbReference>
<dbReference type="EMBL" id="QLNQ01000001">
    <property type="protein sequence ID" value="RCK66850.1"/>
    <property type="molecule type" value="Genomic_DNA"/>
</dbReference>
<protein>
    <submittedName>
        <fullName evidence="5">Acyl-coenzyme A thioesterase 8</fullName>
    </submittedName>
</protein>
<dbReference type="InterPro" id="IPR042171">
    <property type="entry name" value="Acyl-CoA_hotdog"/>
</dbReference>
<dbReference type="GO" id="GO:0047617">
    <property type="term" value="F:fatty acyl-CoA hydrolase activity"/>
    <property type="evidence" value="ECO:0007669"/>
    <property type="project" value="InterPro"/>
</dbReference>
<dbReference type="InterPro" id="IPR029069">
    <property type="entry name" value="HotDog_dom_sf"/>
</dbReference>
<evidence type="ECO:0000256" key="2">
    <source>
        <dbReference type="ARBA" id="ARBA00022801"/>
    </source>
</evidence>
<dbReference type="GO" id="GO:0005782">
    <property type="term" value="C:peroxisomal matrix"/>
    <property type="evidence" value="ECO:0007669"/>
    <property type="project" value="TreeGrafter"/>
</dbReference>
<feature type="domain" description="Acyl-CoA thioesterase 2 C-terminal" evidence="3">
    <location>
        <begin position="201"/>
        <end position="287"/>
    </location>
</feature>
<gene>
    <name evidence="5" type="primary">Acot8_0</name>
    <name evidence="6" type="synonym">Acot8_1</name>
    <name evidence="5" type="ORF">Cantr_02991</name>
    <name evidence="6" type="ORF">Cantr_02997</name>
</gene>
<reference evidence="5 7" key="1">
    <citation type="submission" date="2018-06" db="EMBL/GenBank/DDBJ databases">
        <title>Whole genome sequencing of Candida tropicalis (genome annotated by CSBL at Korea University).</title>
        <authorList>
            <person name="Ahn J."/>
        </authorList>
    </citation>
    <scope>NUCLEOTIDE SEQUENCE [LARGE SCALE GENOMIC DNA]</scope>
    <source>
        <strain evidence="5 7">ATCC 20962</strain>
    </source>
</reference>
<dbReference type="Pfam" id="PF13622">
    <property type="entry name" value="4HBT_3"/>
    <property type="match status" value="1"/>
</dbReference>